<evidence type="ECO:0000256" key="2">
    <source>
        <dbReference type="SAM" id="SignalP"/>
    </source>
</evidence>
<dbReference type="Proteomes" id="UP000255224">
    <property type="component" value="Unassembled WGS sequence"/>
</dbReference>
<feature type="signal peptide" evidence="2">
    <location>
        <begin position="1"/>
        <end position="23"/>
    </location>
</feature>
<organism evidence="5 6">
    <name type="scientific">Chryseobacterium carnipullorum</name>
    <dbReference type="NCBI Taxonomy" id="1124835"/>
    <lineage>
        <taxon>Bacteria</taxon>
        <taxon>Pseudomonadati</taxon>
        <taxon>Bacteroidota</taxon>
        <taxon>Flavobacteriia</taxon>
        <taxon>Flavobacteriales</taxon>
        <taxon>Weeksellaceae</taxon>
        <taxon>Chryseobacterium group</taxon>
        <taxon>Chryseobacterium</taxon>
    </lineage>
</organism>
<sequence>MTSKIIFKFYFALISGFFLSINGQVGINTTMPQATLDVVSKTNSSANRSFKVRNSSNVEALTVTDNARVGIRMTNPQSNFHILSDVLGAINERAGGVGPAYFVLRKNASTDSSINQALASGDNVGAIVFAGNSGNGYNSNALTSSRITAQATQNFTTTAQGIRIEFHTTPNDTNSSVLRMTIGQDGKIGIGKTASTNILEIEGEASKTTAGAWLANSDGRLKKDIQQISGNEALEKLLQLKGVYYYWNDDKTGILRPKEKQMGFIAQNIQEVFPDKVTKDTKGYLQTAYGDYDAILVEAIRALHQKNENLERRINELESKINGLPKK</sequence>
<protein>
    <submittedName>
        <fullName evidence="4">Tail fiber domain-containing protein</fullName>
    </submittedName>
</protein>
<gene>
    <name evidence="4" type="ORF">EG346_10350</name>
    <name evidence="5" type="ORF">NCTC13533_00454</name>
</gene>
<dbReference type="STRING" id="297244.SAMN05421639_104448"/>
<dbReference type="RefSeq" id="WP_123878454.1">
    <property type="nucleotide sequence ID" value="NZ_CP033920.1"/>
</dbReference>
<feature type="chain" id="PRO_5044585921" evidence="2">
    <location>
        <begin position="24"/>
        <end position="327"/>
    </location>
</feature>
<dbReference type="EMBL" id="CP033920">
    <property type="protein sequence ID" value="AZA48562.1"/>
    <property type="molecule type" value="Genomic_DNA"/>
</dbReference>
<evidence type="ECO:0000313" key="7">
    <source>
        <dbReference type="Proteomes" id="UP000273270"/>
    </source>
</evidence>
<reference evidence="5 6" key="1">
    <citation type="submission" date="2018-06" db="EMBL/GenBank/DDBJ databases">
        <authorList>
            <consortium name="Pathogen Informatics"/>
            <person name="Doyle S."/>
        </authorList>
    </citation>
    <scope>NUCLEOTIDE SEQUENCE [LARGE SCALE GENOMIC DNA]</scope>
    <source>
        <strain evidence="5 6">NCTC13533</strain>
    </source>
</reference>
<dbReference type="OrthoDB" id="1405942at2"/>
<name>A0A376DNT2_CHRCU</name>
<evidence type="ECO:0000313" key="5">
    <source>
        <dbReference type="EMBL" id="STC92673.1"/>
    </source>
</evidence>
<keyword evidence="1" id="KW-0175">Coiled coil</keyword>
<proteinExistence type="predicted"/>
<reference evidence="4" key="3">
    <citation type="submission" date="2018-11" db="EMBL/GenBank/DDBJ databases">
        <title>Proposal to divide the Flavobacteriaceae and reorganize its genera based on Amino Acid Identity values calculated from whole genome sequences.</title>
        <authorList>
            <person name="Nicholson A.C."/>
            <person name="Gulvik C.A."/>
            <person name="Whitney A.M."/>
            <person name="Humrighouse B.W."/>
            <person name="Bell M."/>
            <person name="Holmes B."/>
            <person name="Steigerwalt A."/>
            <person name="Villarma A."/>
            <person name="Sheth M."/>
            <person name="Batra D."/>
            <person name="Pryor J."/>
            <person name="Bernardet J.-F."/>
            <person name="Hugo C."/>
            <person name="Kampfer P."/>
            <person name="Newman J."/>
            <person name="Mcquiston J.R."/>
        </authorList>
    </citation>
    <scope>NUCLEOTIDE SEQUENCE [LARGE SCALE GENOMIC DNA]</scope>
    <source>
        <strain evidence="4">G0188</strain>
    </source>
</reference>
<dbReference type="PROSITE" id="PS51688">
    <property type="entry name" value="ICA"/>
    <property type="match status" value="1"/>
</dbReference>
<evidence type="ECO:0000313" key="6">
    <source>
        <dbReference type="Proteomes" id="UP000255224"/>
    </source>
</evidence>
<dbReference type="AlphaFoldDB" id="A0A376DNT2"/>
<dbReference type="InterPro" id="IPR030392">
    <property type="entry name" value="S74_ICA"/>
</dbReference>
<dbReference type="Proteomes" id="UP000273270">
    <property type="component" value="Chromosome"/>
</dbReference>
<dbReference type="KEGG" id="ccau:EG346_10350"/>
<evidence type="ECO:0000259" key="3">
    <source>
        <dbReference type="PROSITE" id="PS51688"/>
    </source>
</evidence>
<evidence type="ECO:0000256" key="1">
    <source>
        <dbReference type="SAM" id="Coils"/>
    </source>
</evidence>
<accession>A0A376DNT2</accession>
<feature type="coiled-coil region" evidence="1">
    <location>
        <begin position="300"/>
        <end position="327"/>
    </location>
</feature>
<evidence type="ECO:0000313" key="4">
    <source>
        <dbReference type="EMBL" id="AZA48562.1"/>
    </source>
</evidence>
<dbReference type="Pfam" id="PF13884">
    <property type="entry name" value="Peptidase_S74"/>
    <property type="match status" value="1"/>
</dbReference>
<keyword evidence="2" id="KW-0732">Signal</keyword>
<accession>A0A3G6LZ87</accession>
<keyword evidence="7" id="KW-1185">Reference proteome</keyword>
<dbReference type="EMBL" id="UFVQ01000003">
    <property type="protein sequence ID" value="STC92673.1"/>
    <property type="molecule type" value="Genomic_DNA"/>
</dbReference>
<feature type="domain" description="Peptidase S74" evidence="3">
    <location>
        <begin position="217"/>
        <end position="314"/>
    </location>
</feature>
<reference evidence="7" key="2">
    <citation type="submission" date="2018-11" db="EMBL/GenBank/DDBJ databases">
        <title>Proposal to divide the Flavobacteriaceae and reorganize its genera based on Amino Acid Identity values calculated from whole genome sequences.</title>
        <authorList>
            <person name="Nicholson A.C."/>
            <person name="Gulvik C.A."/>
            <person name="Whitney A.M."/>
            <person name="Humrighouse B.W."/>
            <person name="Bell M."/>
            <person name="Holmes B."/>
            <person name="Steigerwalt A.G."/>
            <person name="Villarma A."/>
            <person name="Sheth M."/>
            <person name="Batra D."/>
            <person name="Pryor J."/>
            <person name="Bernardet J.-F."/>
            <person name="Hugo C."/>
            <person name="Kampfer P."/>
            <person name="Newman J."/>
            <person name="McQuiston J.R."/>
        </authorList>
    </citation>
    <scope>NUCLEOTIDE SEQUENCE [LARGE SCALE GENOMIC DNA]</scope>
    <source>
        <strain evidence="7">G0188</strain>
    </source>
</reference>